<feature type="compositionally biased region" description="Acidic residues" evidence="1">
    <location>
        <begin position="154"/>
        <end position="165"/>
    </location>
</feature>
<evidence type="ECO:0000313" key="2">
    <source>
        <dbReference type="EMBL" id="ULT93214.1"/>
    </source>
</evidence>
<evidence type="ECO:0000256" key="1">
    <source>
        <dbReference type="SAM" id="MobiDB-lite"/>
    </source>
</evidence>
<feature type="region of interest" description="Disordered" evidence="1">
    <location>
        <begin position="55"/>
        <end position="92"/>
    </location>
</feature>
<sequence>MNSQPGPSDDVIKLSDSEDQIDDDDIRIITATVRPPSAEQVPEDPRTERHTMDLMVKKDEPTSSPQPSTSRVSSRSDQRTEILTSPIRQSSVPASWVTVVHDAARQSSVPATTEPSSSDPKKLEISSGTTKFLRNFLDKGGYQFKPFRETAQMEIDDVEDSEDVPESPKKPRMGFKDANGTSSSSKKADDQIRRSRSSESQKSETPDALYEQEEDSEDAGTPELKKEDPEIGEDNSDAPNCSDFKNETLEDVEMEEAEFEDSKTFQEFSSGSRDVPEVPDGSNEAPEFEVQYSEGPESSRPEFQGTEDFTEEDAPELDIYEDSGPFYHSPNIPDFSESNNFVGLEEPKNSEDPRNSTEADEPIFAPKFAHPEELEDLAIIQNPSRSLTPSSSKYSPVIDTPPYEREDSRSSRSSRSSTSPKKSIPSVRKALLFSIPRNSESSEDSRDSESSRNNVFKAVVFQLPSRNESSGLTQDFNDIQMPTSSGESSRILELELKNSNEPMDAYNSPNPNPNDETMPMDSSEDQSSEDVRVPEASENLQNPENKRSHQRKNPRPAAEGIRKSRRIIGREEPPKEEEEEELIANFKRVEVPYTDRGVIVPTGLSHTPFSFKEKFPDLKMDRLKDQLTIDMEPVFTPASTSSKYDSPRITGQKRSLSPGPVRKLLLQRGGKRAVRIGPAYQTAVSGNPILSFGDPDPEDRDREKAIFIPLDNTEDTSKRAQTWKKHQDYFYRMCHEIYWRAIWRQFESHIPYETALEHLLECKYDFCKALETIDQKLKVLPQETKPLCMAQAKLMANLVKNEKITRRMLQEKAMRNYHLGEVQKIRYLFTRFYGRQEWLGVPCNCNDFICMELHFEPRVSCTNCNKKYRKKIRGARDKLCMICESYVKVGGTKRPANDVVYTDRELKFLENWERKESEVGRRLEREEAEVLIQEETNARWRQGELTDEERDMLDYKDLRIQNRGGKHRYNMDEQKIRAEKIVSQLQPFIFPHFSRCQCKVSGSVPRHSKNAEKWEWDEEERRRWRDLIVEYDGNQSMVAEIFDVEPGLIERFMQVYPRNHKIWKEDPTKKFVRLHRRQQFPSINLPPFLPDGDSQNSSRDGSPYLPPEEIRAAKKAKKK</sequence>
<proteinExistence type="predicted"/>
<feature type="region of interest" description="Disordered" evidence="1">
    <location>
        <begin position="1"/>
        <end position="24"/>
    </location>
</feature>
<feature type="compositionally biased region" description="Low complexity" evidence="1">
    <location>
        <begin position="411"/>
        <end position="426"/>
    </location>
</feature>
<feature type="region of interest" description="Disordered" evidence="1">
    <location>
        <begin position="1082"/>
        <end position="1119"/>
    </location>
</feature>
<feature type="compositionally biased region" description="Basic and acidic residues" evidence="1">
    <location>
        <begin position="186"/>
        <end position="205"/>
    </location>
</feature>
<feature type="compositionally biased region" description="Polar residues" evidence="1">
    <location>
        <begin position="464"/>
        <end position="488"/>
    </location>
</feature>
<feature type="compositionally biased region" description="Low complexity" evidence="1">
    <location>
        <begin position="62"/>
        <end position="73"/>
    </location>
</feature>
<feature type="region of interest" description="Disordered" evidence="1">
    <location>
        <begin position="143"/>
        <end position="580"/>
    </location>
</feature>
<evidence type="ECO:0008006" key="4">
    <source>
        <dbReference type="Google" id="ProtNLM"/>
    </source>
</evidence>
<gene>
    <name evidence="2" type="ORF">L3Y34_003006</name>
</gene>
<feature type="region of interest" description="Disordered" evidence="1">
    <location>
        <begin position="105"/>
        <end position="128"/>
    </location>
</feature>
<dbReference type="AlphaFoldDB" id="A0AAE9A8C5"/>
<feature type="region of interest" description="Disordered" evidence="1">
    <location>
        <begin position="31"/>
        <end position="50"/>
    </location>
</feature>
<feature type="compositionally biased region" description="Polar residues" evidence="1">
    <location>
        <begin position="81"/>
        <end position="92"/>
    </location>
</feature>
<feature type="compositionally biased region" description="Acidic residues" evidence="1">
    <location>
        <begin position="308"/>
        <end position="321"/>
    </location>
</feature>
<feature type="compositionally biased region" description="Polar residues" evidence="1">
    <location>
        <begin position="381"/>
        <end position="394"/>
    </location>
</feature>
<feature type="region of interest" description="Disordered" evidence="1">
    <location>
        <begin position="636"/>
        <end position="661"/>
    </location>
</feature>
<feature type="compositionally biased region" description="Basic and acidic residues" evidence="1">
    <location>
        <begin position="345"/>
        <end position="357"/>
    </location>
</feature>
<name>A0AAE9A8C5_CAEBR</name>
<evidence type="ECO:0000313" key="3">
    <source>
        <dbReference type="Proteomes" id="UP000827892"/>
    </source>
</evidence>
<protein>
    <recommendedName>
        <fullName evidence="4">ELM2 domain-containing protein</fullName>
    </recommendedName>
</protein>
<reference evidence="2 3" key="1">
    <citation type="submission" date="2022-05" db="EMBL/GenBank/DDBJ databases">
        <title>Chromosome-level reference genomes for two strains of Caenorhabditis briggsae: an improved platform for comparative genomics.</title>
        <authorList>
            <person name="Stevens L."/>
            <person name="Andersen E.C."/>
        </authorList>
    </citation>
    <scope>NUCLEOTIDE SEQUENCE [LARGE SCALE GENOMIC DNA]</scope>
    <source>
        <strain evidence="2">QX1410_ONT</strain>
        <tissue evidence="2">Whole-organism</tissue>
    </source>
</reference>
<organism evidence="2 3">
    <name type="scientific">Caenorhabditis briggsae</name>
    <dbReference type="NCBI Taxonomy" id="6238"/>
    <lineage>
        <taxon>Eukaryota</taxon>
        <taxon>Metazoa</taxon>
        <taxon>Ecdysozoa</taxon>
        <taxon>Nematoda</taxon>
        <taxon>Chromadorea</taxon>
        <taxon>Rhabditida</taxon>
        <taxon>Rhabditina</taxon>
        <taxon>Rhabditomorpha</taxon>
        <taxon>Rhabditoidea</taxon>
        <taxon>Rhabditidae</taxon>
        <taxon>Peloderinae</taxon>
        <taxon>Caenorhabditis</taxon>
    </lineage>
</organism>
<accession>A0AAE9A8C5</accession>
<feature type="compositionally biased region" description="Polar residues" evidence="1">
    <location>
        <begin position="105"/>
        <end position="118"/>
    </location>
</feature>
<feature type="compositionally biased region" description="Polar residues" evidence="1">
    <location>
        <begin position="499"/>
        <end position="515"/>
    </location>
</feature>
<dbReference type="EMBL" id="CP090894">
    <property type="protein sequence ID" value="ULT93214.1"/>
    <property type="molecule type" value="Genomic_DNA"/>
</dbReference>
<feature type="compositionally biased region" description="Acidic residues" evidence="1">
    <location>
        <begin position="249"/>
        <end position="259"/>
    </location>
</feature>
<dbReference type="Proteomes" id="UP000827892">
    <property type="component" value="Chromosome IV"/>
</dbReference>
<feature type="compositionally biased region" description="Acidic residues" evidence="1">
    <location>
        <begin position="210"/>
        <end position="220"/>
    </location>
</feature>